<protein>
    <recommendedName>
        <fullName evidence="3">Glycosyl transferase family 28 C-terminal domain-containing protein</fullName>
    </recommendedName>
</protein>
<evidence type="ECO:0008006" key="3">
    <source>
        <dbReference type="Google" id="ProtNLM"/>
    </source>
</evidence>
<dbReference type="EMBL" id="CP006644">
    <property type="protein sequence ID" value="AHE55293.1"/>
    <property type="molecule type" value="Genomic_DNA"/>
</dbReference>
<gene>
    <name evidence="1" type="ORF">NX02_18120</name>
</gene>
<evidence type="ECO:0000313" key="1">
    <source>
        <dbReference type="EMBL" id="AHE55293.1"/>
    </source>
</evidence>
<evidence type="ECO:0000313" key="2">
    <source>
        <dbReference type="Proteomes" id="UP000018851"/>
    </source>
</evidence>
<sequence length="392" mass="41874">MARILIGWELGANRGHIERITRIAEALAATGHEVALALQRLDAPAGTLHPRISLWQAPVWPRLLVNAARPNGRPVATMGDILARVGLDRTETTAGMIAGWQAILGAVAPAVVIADYAPMLLTAARGRVPTIAVGTGFERVPAGMDRFPSLNGRESAHDEAALLDGVNRALARLDRATLAGLPELFEADVSLSGCFAELDPYGAWRKEAVVSPTIARSLPEEPGGRGDELFVYGFEIAMAESPLWEGIARSGLPVRVHVPNATAELQARFTEAGFAYEPRPLGFDRIAERSRILLSHGGNGFVSSALVAGIPQAVTHYDLEKRIAGHGVMRLGVGGQVALQTIKPEIFAASLRGLYDDETIRRRCLDLAPSFRARAARPLEVEAVAAAIRLAA</sequence>
<keyword evidence="2" id="KW-1185">Reference proteome</keyword>
<dbReference type="SUPFAM" id="SSF53756">
    <property type="entry name" value="UDP-Glycosyltransferase/glycogen phosphorylase"/>
    <property type="match status" value="1"/>
</dbReference>
<name>W0AG81_9SPHN</name>
<reference evidence="1 2" key="1">
    <citation type="submission" date="2013-07" db="EMBL/GenBank/DDBJ databases">
        <title>Completed genome of Sphingomonas sanxanigenens NX02.</title>
        <authorList>
            <person name="Ma T."/>
            <person name="Huang H."/>
            <person name="Wu M."/>
            <person name="Li X."/>
            <person name="Li G."/>
        </authorList>
    </citation>
    <scope>NUCLEOTIDE SEQUENCE [LARGE SCALE GENOMIC DNA]</scope>
    <source>
        <strain evidence="1 2">NX02</strain>
    </source>
</reference>
<dbReference type="OrthoDB" id="271062at2"/>
<dbReference type="Gene3D" id="3.40.50.2000">
    <property type="entry name" value="Glycogen Phosphorylase B"/>
    <property type="match status" value="2"/>
</dbReference>
<dbReference type="PATRIC" id="fig|1123269.5.peg.3545"/>
<organism evidence="1 2">
    <name type="scientific">Sphingomonas sanxanigenens DSM 19645 = NX02</name>
    <dbReference type="NCBI Taxonomy" id="1123269"/>
    <lineage>
        <taxon>Bacteria</taxon>
        <taxon>Pseudomonadati</taxon>
        <taxon>Pseudomonadota</taxon>
        <taxon>Alphaproteobacteria</taxon>
        <taxon>Sphingomonadales</taxon>
        <taxon>Sphingomonadaceae</taxon>
        <taxon>Sphingomonas</taxon>
    </lineage>
</organism>
<dbReference type="RefSeq" id="WP_025293473.1">
    <property type="nucleotide sequence ID" value="NZ_CP006644.1"/>
</dbReference>
<dbReference type="KEGG" id="ssan:NX02_18120"/>
<dbReference type="Proteomes" id="UP000018851">
    <property type="component" value="Chromosome"/>
</dbReference>
<accession>W0AG81</accession>
<dbReference type="HOGENOM" id="CLU_058209_1_0_5"/>
<dbReference type="AlphaFoldDB" id="W0AG81"/>
<dbReference type="STRING" id="1123269.NX02_18120"/>
<dbReference type="eggNOG" id="COG1819">
    <property type="taxonomic scope" value="Bacteria"/>
</dbReference>
<proteinExistence type="predicted"/>